<dbReference type="AlphaFoldDB" id="A0A6S6U8P7"/>
<evidence type="ECO:0000256" key="1">
    <source>
        <dbReference type="SAM" id="MobiDB-lite"/>
    </source>
</evidence>
<organism evidence="2">
    <name type="scientific">uncultured Thiotrichaceae bacterium</name>
    <dbReference type="NCBI Taxonomy" id="298394"/>
    <lineage>
        <taxon>Bacteria</taxon>
        <taxon>Pseudomonadati</taxon>
        <taxon>Pseudomonadota</taxon>
        <taxon>Gammaproteobacteria</taxon>
        <taxon>Thiotrichales</taxon>
        <taxon>Thiotrichaceae</taxon>
        <taxon>environmental samples</taxon>
    </lineage>
</organism>
<protein>
    <submittedName>
        <fullName evidence="2">Uncharacterized protein</fullName>
    </submittedName>
</protein>
<proteinExistence type="predicted"/>
<accession>A0A6S6U8P7</accession>
<gene>
    <name evidence="2" type="ORF">HELGO_WM26603</name>
</gene>
<evidence type="ECO:0000313" key="2">
    <source>
        <dbReference type="EMBL" id="CAA6830695.1"/>
    </source>
</evidence>
<feature type="region of interest" description="Disordered" evidence="1">
    <location>
        <begin position="36"/>
        <end position="58"/>
    </location>
</feature>
<sequence length="58" mass="6994">MWQDPIVEETRNLRKQYAELFDYNIDAIFADIRKRQEHSKRKRVSFPARKPVSTKKSA</sequence>
<name>A0A6S6U8P7_9GAMM</name>
<dbReference type="EMBL" id="CACVAT010000618">
    <property type="protein sequence ID" value="CAA6830695.1"/>
    <property type="molecule type" value="Genomic_DNA"/>
</dbReference>
<reference evidence="2" key="1">
    <citation type="submission" date="2020-01" db="EMBL/GenBank/DDBJ databases">
        <authorList>
            <person name="Meier V. D."/>
            <person name="Meier V D."/>
        </authorList>
    </citation>
    <scope>NUCLEOTIDE SEQUENCE</scope>
    <source>
        <strain evidence="2">HLG_WM_MAG_09</strain>
    </source>
</reference>